<keyword evidence="1" id="KW-1133">Transmembrane helix</keyword>
<dbReference type="EMBL" id="BMNA01000002">
    <property type="protein sequence ID" value="GGL94575.1"/>
    <property type="molecule type" value="Genomic_DNA"/>
</dbReference>
<proteinExistence type="predicted"/>
<comment type="caution">
    <text evidence="2">The sequence shown here is derived from an EMBL/GenBank/DDBJ whole genome shotgun (WGS) entry which is preliminary data.</text>
</comment>
<evidence type="ECO:0000313" key="3">
    <source>
        <dbReference type="Proteomes" id="UP000655208"/>
    </source>
</evidence>
<sequence length="188" mass="19869">MPMNVVLGRGPDAVMFLATAEAYTTGVVLCVGLRLRRRSDDSRATVTTQLMGGSPRGGADPDDRLMLGVQLPDGRRLVMQPGSVPPAGVDPFANPAAPALTSMVGGLVGDLSQDFRYWLRPLPPAGRMLVVVRWSALGIQETLNELDAAALSAAGSSATVLWPQAPIEQRVQRPSPPPPTTGWFAQTS</sequence>
<reference evidence="2" key="1">
    <citation type="journal article" date="2014" name="Int. J. Syst. Evol. Microbiol.">
        <title>Complete genome sequence of Corynebacterium casei LMG S-19264T (=DSM 44701T), isolated from a smear-ripened cheese.</title>
        <authorList>
            <consortium name="US DOE Joint Genome Institute (JGI-PGF)"/>
            <person name="Walter F."/>
            <person name="Albersmeier A."/>
            <person name="Kalinowski J."/>
            <person name="Ruckert C."/>
        </authorList>
    </citation>
    <scope>NUCLEOTIDE SEQUENCE</scope>
    <source>
        <strain evidence="2">CGMCC 4.7308</strain>
    </source>
</reference>
<organism evidence="2 3">
    <name type="scientific">Nakamurella endophytica</name>
    <dbReference type="NCBI Taxonomy" id="1748367"/>
    <lineage>
        <taxon>Bacteria</taxon>
        <taxon>Bacillati</taxon>
        <taxon>Actinomycetota</taxon>
        <taxon>Actinomycetes</taxon>
        <taxon>Nakamurellales</taxon>
        <taxon>Nakamurellaceae</taxon>
        <taxon>Nakamurella</taxon>
    </lineage>
</organism>
<reference evidence="2" key="2">
    <citation type="submission" date="2020-09" db="EMBL/GenBank/DDBJ databases">
        <authorList>
            <person name="Sun Q."/>
            <person name="Zhou Y."/>
        </authorList>
    </citation>
    <scope>NUCLEOTIDE SEQUENCE</scope>
    <source>
        <strain evidence="2">CGMCC 4.7308</strain>
    </source>
</reference>
<dbReference type="Proteomes" id="UP000655208">
    <property type="component" value="Unassembled WGS sequence"/>
</dbReference>
<accession>A0A917WCK3</accession>
<dbReference type="AlphaFoldDB" id="A0A917WCK3"/>
<feature type="transmembrane region" description="Helical" evidence="1">
    <location>
        <begin position="13"/>
        <end position="33"/>
    </location>
</feature>
<evidence type="ECO:0000313" key="2">
    <source>
        <dbReference type="EMBL" id="GGL94575.1"/>
    </source>
</evidence>
<keyword evidence="1" id="KW-0812">Transmembrane</keyword>
<keyword evidence="3" id="KW-1185">Reference proteome</keyword>
<keyword evidence="1" id="KW-0472">Membrane</keyword>
<protein>
    <submittedName>
        <fullName evidence="2">Uncharacterized protein</fullName>
    </submittedName>
</protein>
<gene>
    <name evidence="2" type="ORF">GCM10011594_12960</name>
</gene>
<name>A0A917WCK3_9ACTN</name>
<evidence type="ECO:0000256" key="1">
    <source>
        <dbReference type="SAM" id="Phobius"/>
    </source>
</evidence>